<dbReference type="Gene3D" id="3.50.50.60">
    <property type="entry name" value="FAD/NAD(P)-binding domain"/>
    <property type="match status" value="3"/>
</dbReference>
<dbReference type="OrthoDB" id="5168853at2"/>
<evidence type="ECO:0000313" key="3">
    <source>
        <dbReference type="Proteomes" id="UP000184363"/>
    </source>
</evidence>
<reference evidence="2 3" key="1">
    <citation type="submission" date="2016-11" db="EMBL/GenBank/DDBJ databases">
        <authorList>
            <person name="Jaros S."/>
            <person name="Januszkiewicz K."/>
            <person name="Wedrychowicz H."/>
        </authorList>
    </citation>
    <scope>NUCLEOTIDE SEQUENCE [LARGE SCALE GENOMIC DNA]</scope>
    <source>
        <strain evidence="2 3">DSM 43832</strain>
    </source>
</reference>
<keyword evidence="1" id="KW-1133">Transmembrane helix</keyword>
<dbReference type="PANTHER" id="PTHR42877">
    <property type="entry name" value="L-ORNITHINE N(5)-MONOOXYGENASE-RELATED"/>
    <property type="match status" value="1"/>
</dbReference>
<evidence type="ECO:0000313" key="2">
    <source>
        <dbReference type="EMBL" id="SHL07472.1"/>
    </source>
</evidence>
<keyword evidence="3" id="KW-1185">Reference proteome</keyword>
<proteinExistence type="predicted"/>
<dbReference type="RefSeq" id="WP_084755526.1">
    <property type="nucleotide sequence ID" value="NZ_FRAP01000017.1"/>
</dbReference>
<name>A0A1M6XN87_PSETH</name>
<dbReference type="SUPFAM" id="SSF51905">
    <property type="entry name" value="FAD/NAD(P)-binding domain"/>
    <property type="match status" value="2"/>
</dbReference>
<dbReference type="Proteomes" id="UP000184363">
    <property type="component" value="Unassembled WGS sequence"/>
</dbReference>
<evidence type="ECO:0000256" key="1">
    <source>
        <dbReference type="SAM" id="Phobius"/>
    </source>
</evidence>
<sequence>MQAATETSGATRPRRTTEHPRLRVAVVGAGAGGICMAVALRRLGIEDFTVFEKSDGIGGTWYDNTFPGAEVDTPVPFYSFSFHPFDFTRTHVRQPELLAYLRNVVDRFQLWPHIRLGTAVTRAVWDERTHTYEVHASDGSCERFNVVVTAVGLLNNPKYPDWPGLDRFRGAAFHSARWDHDVDLRGKRVAVVGTGSTAAQIVPAIAPDVAKLYVFQRQPGWVLPKPDREFTAAERARLSRPLYRRWVRLRQAMVYQGGRSFIEGTKANVQAQRICEEFIRTTFRDRPDLAKLVTPDYPFGGKRPVKESKFYPTLLRDNVELVPHAVTTVTEHGVVDATGAYHEIDVLVMATGFTAASFLATLDVVGREGRSIHDVWQGDAQAFLGLTVAGFPNFYMLYGPNTNGAPIMFMHERQTEFVVANLKRMLRRGVTAIEVRKPVMDLFNLLVQKRLERNVVARYPEVNNYGRSPSGRNVIGWGEGMKVYALLTKTTPLISASARRIGER</sequence>
<dbReference type="AlphaFoldDB" id="A0A1M6XN87"/>
<feature type="transmembrane region" description="Helical" evidence="1">
    <location>
        <begin position="22"/>
        <end position="40"/>
    </location>
</feature>
<dbReference type="EMBL" id="FRAP01000017">
    <property type="protein sequence ID" value="SHL07472.1"/>
    <property type="molecule type" value="Genomic_DNA"/>
</dbReference>
<dbReference type="Pfam" id="PF13738">
    <property type="entry name" value="Pyr_redox_3"/>
    <property type="match status" value="1"/>
</dbReference>
<organism evidence="2 3">
    <name type="scientific">Pseudonocardia thermophila</name>
    <dbReference type="NCBI Taxonomy" id="1848"/>
    <lineage>
        <taxon>Bacteria</taxon>
        <taxon>Bacillati</taxon>
        <taxon>Actinomycetota</taxon>
        <taxon>Actinomycetes</taxon>
        <taxon>Pseudonocardiales</taxon>
        <taxon>Pseudonocardiaceae</taxon>
        <taxon>Pseudonocardia</taxon>
    </lineage>
</organism>
<dbReference type="PANTHER" id="PTHR42877:SF4">
    <property type="entry name" value="FAD_NAD(P)-BINDING DOMAIN-CONTAINING PROTEIN-RELATED"/>
    <property type="match status" value="1"/>
</dbReference>
<gene>
    <name evidence="2" type="ORF">SAMN05443637_117105</name>
</gene>
<protein>
    <submittedName>
        <fullName evidence="2">Predicted flavoprotein CzcO associated with the cation diffusion facilitator CzcD</fullName>
    </submittedName>
</protein>
<dbReference type="InterPro" id="IPR051209">
    <property type="entry name" value="FAD-bind_Monooxygenase_sf"/>
</dbReference>
<dbReference type="STRING" id="1848.SAMN05443637_117105"/>
<dbReference type="InterPro" id="IPR036188">
    <property type="entry name" value="FAD/NAD-bd_sf"/>
</dbReference>
<keyword evidence="1" id="KW-0472">Membrane</keyword>
<accession>A0A1M6XN87</accession>
<keyword evidence="1" id="KW-0812">Transmembrane</keyword>
<dbReference type="PRINTS" id="PR00469">
    <property type="entry name" value="PNDRDTASEII"/>
</dbReference>